<proteinExistence type="predicted"/>
<accession>A0A835FKY8</accession>
<dbReference type="EMBL" id="JACEFO010000592">
    <property type="protein sequence ID" value="KAF8762984.1"/>
    <property type="molecule type" value="Genomic_DNA"/>
</dbReference>
<comment type="caution">
    <text evidence="1">The sequence shown here is derived from an EMBL/GenBank/DDBJ whole genome shotgun (WGS) entry which is preliminary data.</text>
</comment>
<reference evidence="1" key="1">
    <citation type="submission" date="2020-07" db="EMBL/GenBank/DDBJ databases">
        <title>Genome sequence and genetic diversity analysis of an under-domesticated orphan crop, white fonio (Digitaria exilis).</title>
        <authorList>
            <person name="Bennetzen J.L."/>
            <person name="Chen S."/>
            <person name="Ma X."/>
            <person name="Wang X."/>
            <person name="Yssel A.E.J."/>
            <person name="Chaluvadi S.R."/>
            <person name="Johnson M."/>
            <person name="Gangashetty P."/>
            <person name="Hamidou F."/>
            <person name="Sanogo M.D."/>
            <person name="Zwaenepoel A."/>
            <person name="Wallace J."/>
            <person name="Van De Peer Y."/>
            <person name="Van Deynze A."/>
        </authorList>
    </citation>
    <scope>NUCLEOTIDE SEQUENCE</scope>
    <source>
        <tissue evidence="1">Leaves</tissue>
    </source>
</reference>
<name>A0A835FKY8_9POAL</name>
<sequence>MGYLTTGVRGLIRRADRYLDHRRPPRWLRLLYREEGLLVSYRNYAGPNRWVSFLSTYTFIHASY</sequence>
<evidence type="ECO:0000313" key="2">
    <source>
        <dbReference type="Proteomes" id="UP000636709"/>
    </source>
</evidence>
<evidence type="ECO:0000313" key="1">
    <source>
        <dbReference type="EMBL" id="KAF8762984.1"/>
    </source>
</evidence>
<dbReference type="Proteomes" id="UP000636709">
    <property type="component" value="Unassembled WGS sequence"/>
</dbReference>
<organism evidence="1 2">
    <name type="scientific">Digitaria exilis</name>
    <dbReference type="NCBI Taxonomy" id="1010633"/>
    <lineage>
        <taxon>Eukaryota</taxon>
        <taxon>Viridiplantae</taxon>
        <taxon>Streptophyta</taxon>
        <taxon>Embryophyta</taxon>
        <taxon>Tracheophyta</taxon>
        <taxon>Spermatophyta</taxon>
        <taxon>Magnoliopsida</taxon>
        <taxon>Liliopsida</taxon>
        <taxon>Poales</taxon>
        <taxon>Poaceae</taxon>
        <taxon>PACMAD clade</taxon>
        <taxon>Panicoideae</taxon>
        <taxon>Panicodae</taxon>
        <taxon>Paniceae</taxon>
        <taxon>Anthephorinae</taxon>
        <taxon>Digitaria</taxon>
    </lineage>
</organism>
<dbReference type="AlphaFoldDB" id="A0A835FKY8"/>
<keyword evidence="2" id="KW-1185">Reference proteome</keyword>
<protein>
    <submittedName>
        <fullName evidence="1">Uncharacterized protein</fullName>
    </submittedName>
</protein>
<gene>
    <name evidence="1" type="ORF">HU200_008831</name>
</gene>